<comment type="subunit">
    <text evidence="5">Homodimer.</text>
</comment>
<feature type="transmembrane region" description="Helical" evidence="21">
    <location>
        <begin position="375"/>
        <end position="394"/>
    </location>
</feature>
<keyword evidence="10 21" id="KW-0812">Transmembrane</keyword>
<dbReference type="PhylomeDB" id="A7SWB6"/>
<evidence type="ECO:0000256" key="10">
    <source>
        <dbReference type="ARBA" id="ARBA00022692"/>
    </source>
</evidence>
<keyword evidence="15 21" id="KW-0472">Membrane</keyword>
<accession>A7SWB6</accession>
<comment type="subcellular location">
    <subcellularLocation>
        <location evidence="2">Endoplasmic reticulum membrane</location>
        <topology evidence="2">Multi-pass membrane protein</topology>
    </subcellularLocation>
</comment>
<feature type="transmembrane region" description="Helical" evidence="21">
    <location>
        <begin position="90"/>
        <end position="109"/>
    </location>
</feature>
<feature type="transmembrane region" description="Helical" evidence="21">
    <location>
        <begin position="121"/>
        <end position="146"/>
    </location>
</feature>
<dbReference type="GO" id="GO:0005789">
    <property type="term" value="C:endoplasmic reticulum membrane"/>
    <property type="evidence" value="ECO:0007669"/>
    <property type="project" value="UniProtKB-SubCell"/>
</dbReference>
<dbReference type="AlphaFoldDB" id="A7SWB6"/>
<dbReference type="UniPathway" id="UPA00378"/>
<dbReference type="InterPro" id="IPR033895">
    <property type="entry name" value="GPT"/>
</dbReference>
<name>A7SWB6_NEMVE</name>
<dbReference type="STRING" id="45351.A7SWB6"/>
<dbReference type="eggNOG" id="KOG2788">
    <property type="taxonomic scope" value="Eukaryota"/>
</dbReference>
<comment type="similarity">
    <text evidence="4">Belongs to the glycosyltransferase 4 family.</text>
</comment>
<evidence type="ECO:0000256" key="12">
    <source>
        <dbReference type="ARBA" id="ARBA00022824"/>
    </source>
</evidence>
<dbReference type="KEGG" id="nve:5502982"/>
<feature type="transmembrane region" description="Helical" evidence="21">
    <location>
        <begin position="218"/>
        <end position="237"/>
    </location>
</feature>
<protein>
    <recommendedName>
        <fullName evidence="7">UDP-N-acetylglucosamine--dolichyl-phosphate N-acetylglucosaminephosphotransferase</fullName>
        <ecNumber evidence="6">2.7.8.15</ecNumber>
    </recommendedName>
    <alternativeName>
        <fullName evidence="17">GlcNAc-1-P transferase</fullName>
    </alternativeName>
    <alternativeName>
        <fullName evidence="18">N-acetylglucosamine-1-phosphate transferase</fullName>
    </alternativeName>
</protein>
<dbReference type="GO" id="GO:0016757">
    <property type="term" value="F:glycosyltransferase activity"/>
    <property type="evidence" value="ECO:0007669"/>
    <property type="project" value="UniProtKB-KW"/>
</dbReference>
<feature type="transmembrane region" description="Helical" evidence="21">
    <location>
        <begin position="190"/>
        <end position="206"/>
    </location>
</feature>
<keyword evidence="8" id="KW-0328">Glycosyltransferase</keyword>
<keyword evidence="13" id="KW-0460">Magnesium</keyword>
<comment type="pathway">
    <text evidence="3">Protein modification; protein glycosylation.</text>
</comment>
<sequence length="411" mass="46485">MVYPLVLNLLMSLITFIIAMKVIPRVKMLFAFAGLAGKDMNKKDNKDPIPEGLGAVGGALFLICMFLFIPLPFLSIWLEKGDFDFPHHEFVMFIAALLSICCMIFLGFADDVLDLKWRDKLILPTMASLPLLMVYFVNIGVTTIIVPKPVRFIFGFDLDLGILYYVYMGMLAVFCTNAINILAGINGVEAGQSLIIAMSIVLFNLLELQGTCCWQNHLFSLYFMLPFIAVCSALLYYNWYPSSIFVGDTFCYFAGMAFAVVGILGHFSKTMLLFFIPQVFNFVFSLPQLFKFVPCPRHRLPRLNPETGKLGMSYSAPFKTQDLNPIGRLVITVFGLLRLIHVEHGIGEDKKYTRVSNFTIINLLIKLLGPTHEKMLVYIILGIQLVGSCTAFIIRYHLVRLFYDVEEHHAK</sequence>
<dbReference type="GO" id="GO:0046872">
    <property type="term" value="F:metal ion binding"/>
    <property type="evidence" value="ECO:0007669"/>
    <property type="project" value="UniProtKB-KW"/>
</dbReference>
<comment type="function">
    <text evidence="19">UDP-N-acetylglucosamine--dolichyl-phosphate N-acetylglucosaminephosphotransferase that operates in the biosynthetic pathway of dolichol-linked oligosaccharides, the glycan precursors employed in protein asparagine (N)-glycosylation. The assembly of dolichol-linked oligosaccharides begins on the cytosolic side of the endoplasmic reticulum membrane and finishes in its lumen. The sequential addition of sugars to dolichol pyrophosphate produces dolichol-linked oligosaccharides containing fourteen sugars, including two GlcNAcs, nine mannoses and three glucoses. Once assembled, the oligosaccharide is transferred from the lipid to nascent proteins by oligosaccharyltransferases. Catalyzes the initial step of dolichol-linked oligosaccharide biosynthesis, transfering GlcNAc-1-P from cytosolic UDP-GlcNAc onto the carrier lipid dolichyl phosphate (P-dolichol), yielding GlcNAc-P-P-dolichol embedded in the cytoplasmic leaflet of the endoplasmic reticulum membrane.</text>
</comment>
<dbReference type="InterPro" id="IPR048439">
    <property type="entry name" value="DPAGT1_ins"/>
</dbReference>
<dbReference type="Pfam" id="PF00953">
    <property type="entry name" value="Glycos_transf_4"/>
    <property type="match status" value="1"/>
</dbReference>
<dbReference type="OrthoDB" id="10262326at2759"/>
<dbReference type="PANTHER" id="PTHR10571:SF0">
    <property type="entry name" value="UDP-N-ACETYLGLUCOSAMINE--DOLICHYL-PHOSPHATE N-ACETYLGLUCOSAMINEPHOSPHOTRANSFERASE"/>
    <property type="match status" value="1"/>
</dbReference>
<evidence type="ECO:0000256" key="15">
    <source>
        <dbReference type="ARBA" id="ARBA00023136"/>
    </source>
</evidence>
<dbReference type="HOGENOM" id="CLU_029942_0_1_1"/>
<evidence type="ECO:0000256" key="2">
    <source>
        <dbReference type="ARBA" id="ARBA00004477"/>
    </source>
</evidence>
<organism evidence="23 24">
    <name type="scientific">Nematostella vectensis</name>
    <name type="common">Starlet sea anemone</name>
    <dbReference type="NCBI Taxonomy" id="45351"/>
    <lineage>
        <taxon>Eukaryota</taxon>
        <taxon>Metazoa</taxon>
        <taxon>Cnidaria</taxon>
        <taxon>Anthozoa</taxon>
        <taxon>Hexacorallia</taxon>
        <taxon>Actiniaria</taxon>
        <taxon>Edwardsiidae</taxon>
        <taxon>Nematostella</taxon>
    </lineage>
</organism>
<evidence type="ECO:0000256" key="16">
    <source>
        <dbReference type="ARBA" id="ARBA00023180"/>
    </source>
</evidence>
<feature type="transmembrane region" description="Helical" evidence="21">
    <location>
        <begin position="249"/>
        <end position="267"/>
    </location>
</feature>
<evidence type="ECO:0000256" key="13">
    <source>
        <dbReference type="ARBA" id="ARBA00022842"/>
    </source>
</evidence>
<evidence type="ECO:0000256" key="5">
    <source>
        <dbReference type="ARBA" id="ARBA00011738"/>
    </source>
</evidence>
<feature type="transmembrane region" description="Helical" evidence="21">
    <location>
        <begin position="52"/>
        <end position="78"/>
    </location>
</feature>
<evidence type="ECO:0000256" key="19">
    <source>
        <dbReference type="ARBA" id="ARBA00044717"/>
    </source>
</evidence>
<keyword evidence="16" id="KW-0325">Glycoprotein</keyword>
<dbReference type="GO" id="GO:0016020">
    <property type="term" value="C:membrane"/>
    <property type="evidence" value="ECO:0000318"/>
    <property type="project" value="GO_Central"/>
</dbReference>
<reference evidence="23 24" key="1">
    <citation type="journal article" date="2007" name="Science">
        <title>Sea anemone genome reveals ancestral eumetazoan gene repertoire and genomic organization.</title>
        <authorList>
            <person name="Putnam N.H."/>
            <person name="Srivastava M."/>
            <person name="Hellsten U."/>
            <person name="Dirks B."/>
            <person name="Chapman J."/>
            <person name="Salamov A."/>
            <person name="Terry A."/>
            <person name="Shapiro H."/>
            <person name="Lindquist E."/>
            <person name="Kapitonov V.V."/>
            <person name="Jurka J."/>
            <person name="Genikhovich G."/>
            <person name="Grigoriev I.V."/>
            <person name="Lucas S.M."/>
            <person name="Steele R.E."/>
            <person name="Finnerty J.R."/>
            <person name="Technau U."/>
            <person name="Martindale M.Q."/>
            <person name="Rokhsar D.S."/>
        </authorList>
    </citation>
    <scope>NUCLEOTIDE SEQUENCE [LARGE SCALE GENOMIC DNA]</scope>
    <source>
        <strain evidence="24">CH2 X CH6</strain>
    </source>
</reference>
<evidence type="ECO:0000313" key="24">
    <source>
        <dbReference type="Proteomes" id="UP000001593"/>
    </source>
</evidence>
<evidence type="ECO:0000256" key="8">
    <source>
        <dbReference type="ARBA" id="ARBA00022676"/>
    </source>
</evidence>
<dbReference type="PANTHER" id="PTHR10571">
    <property type="entry name" value="UDP-N-ACETYLGLUCOSAMINE--DOLICHYL-PHOSPHATE N-ACETYLGLUCOSAMINEPHOSPHOTRANSFERASE"/>
    <property type="match status" value="1"/>
</dbReference>
<keyword evidence="11" id="KW-0479">Metal-binding</keyword>
<evidence type="ECO:0000256" key="3">
    <source>
        <dbReference type="ARBA" id="ARBA00004922"/>
    </source>
</evidence>
<dbReference type="GO" id="GO:0006488">
    <property type="term" value="P:dolichol-linked oligosaccharide biosynthetic process"/>
    <property type="evidence" value="ECO:0007669"/>
    <property type="project" value="InterPro"/>
</dbReference>
<evidence type="ECO:0000256" key="11">
    <source>
        <dbReference type="ARBA" id="ARBA00022723"/>
    </source>
</evidence>
<evidence type="ECO:0000256" key="4">
    <source>
        <dbReference type="ARBA" id="ARBA00009317"/>
    </source>
</evidence>
<dbReference type="Proteomes" id="UP000001593">
    <property type="component" value="Unassembled WGS sequence"/>
</dbReference>
<feature type="domain" description="DPAGT1 insertion" evidence="22">
    <location>
        <begin position="318"/>
        <end position="357"/>
    </location>
</feature>
<dbReference type="EC" id="2.7.8.15" evidence="6"/>
<feature type="transmembrane region" description="Helical" evidence="21">
    <location>
        <begin position="162"/>
        <end position="183"/>
    </location>
</feature>
<dbReference type="CDD" id="cd06855">
    <property type="entry name" value="GT_GPT_euk"/>
    <property type="match status" value="1"/>
</dbReference>
<dbReference type="Pfam" id="PF21383">
    <property type="entry name" value="DPAGT1_ins"/>
    <property type="match status" value="1"/>
</dbReference>
<evidence type="ECO:0000256" key="6">
    <source>
        <dbReference type="ARBA" id="ARBA00013225"/>
    </source>
</evidence>
<dbReference type="EMBL" id="DS469856">
    <property type="protein sequence ID" value="EDO32000.1"/>
    <property type="molecule type" value="Genomic_DNA"/>
</dbReference>
<evidence type="ECO:0000256" key="17">
    <source>
        <dbReference type="ARBA" id="ARBA00029567"/>
    </source>
</evidence>
<dbReference type="InterPro" id="IPR000715">
    <property type="entry name" value="Glycosyl_transferase_4"/>
</dbReference>
<evidence type="ECO:0000256" key="21">
    <source>
        <dbReference type="SAM" id="Phobius"/>
    </source>
</evidence>
<keyword evidence="14 21" id="KW-1133">Transmembrane helix</keyword>
<dbReference type="GO" id="GO:0003975">
    <property type="term" value="F:UDP-N-acetylglucosamine-dolichyl-phosphate N-acetylglucosaminephosphotransferase activity"/>
    <property type="evidence" value="ECO:0000318"/>
    <property type="project" value="GO_Central"/>
</dbReference>
<comment type="catalytic activity">
    <reaction evidence="20">
        <text>a di-trans,poly-cis-dolichyl phosphate + UDP-N-acetyl-alpha-D-glucosamine = an N-acetyl-alpha-D-glucosaminyl-diphospho-di-trans,poly-cis-dolichol + UMP</text>
        <dbReference type="Rhea" id="RHEA:13289"/>
        <dbReference type="Rhea" id="RHEA-COMP:19498"/>
        <dbReference type="Rhea" id="RHEA-COMP:19507"/>
        <dbReference type="ChEBI" id="CHEBI:57683"/>
        <dbReference type="ChEBI" id="CHEBI:57705"/>
        <dbReference type="ChEBI" id="CHEBI:57865"/>
        <dbReference type="ChEBI" id="CHEBI:58427"/>
        <dbReference type="EC" id="2.7.8.15"/>
    </reaction>
    <physiologicalReaction direction="left-to-right" evidence="20">
        <dbReference type="Rhea" id="RHEA:13290"/>
    </physiologicalReaction>
</comment>
<dbReference type="FunCoup" id="A7SWB6">
    <property type="interactions" value="242"/>
</dbReference>
<evidence type="ECO:0000256" key="1">
    <source>
        <dbReference type="ARBA" id="ARBA00001946"/>
    </source>
</evidence>
<evidence type="ECO:0000256" key="20">
    <source>
        <dbReference type="ARBA" id="ARBA00045078"/>
    </source>
</evidence>
<gene>
    <name evidence="23" type="ORF">NEMVEDRAFT_v1g247774</name>
</gene>
<evidence type="ECO:0000256" key="18">
    <source>
        <dbReference type="ARBA" id="ARBA00033238"/>
    </source>
</evidence>
<keyword evidence="24" id="KW-1185">Reference proteome</keyword>
<evidence type="ECO:0000256" key="7">
    <source>
        <dbReference type="ARBA" id="ARBA00017659"/>
    </source>
</evidence>
<comment type="cofactor">
    <cofactor evidence="1">
        <name>Mg(2+)</name>
        <dbReference type="ChEBI" id="CHEBI:18420"/>
    </cofactor>
</comment>
<evidence type="ECO:0000313" key="23">
    <source>
        <dbReference type="EMBL" id="EDO32000.1"/>
    </source>
</evidence>
<dbReference type="OMA" id="LPHFNAR"/>
<keyword evidence="12" id="KW-0256">Endoplasmic reticulum</keyword>
<keyword evidence="9" id="KW-0808">Transferase</keyword>
<dbReference type="InParanoid" id="A7SWB6"/>
<evidence type="ECO:0000259" key="22">
    <source>
        <dbReference type="Pfam" id="PF21383"/>
    </source>
</evidence>
<evidence type="ECO:0000256" key="14">
    <source>
        <dbReference type="ARBA" id="ARBA00022989"/>
    </source>
</evidence>
<proteinExistence type="inferred from homology"/>
<evidence type="ECO:0000256" key="9">
    <source>
        <dbReference type="ARBA" id="ARBA00022679"/>
    </source>
</evidence>